<dbReference type="Proteomes" id="UP000305948">
    <property type="component" value="Unassembled WGS sequence"/>
</dbReference>
<sequence length="143" mass="15953">MTSIQPQDNDYTPHSSQQHLPSSVPRQPSDSSQVPDSLEPLSGDYPPAHGREDSEAMQSPNLPELPKHELEFSFDSILRDGNSEFAAGPEVERVQKRASNVLKLSQENEKLNAELKAMTERIEAAERRRKELEEKAKSGNTSS</sequence>
<name>A0A5C3NCB1_9AGAM</name>
<feature type="region of interest" description="Disordered" evidence="2">
    <location>
        <begin position="1"/>
        <end position="67"/>
    </location>
</feature>
<keyword evidence="4" id="KW-1185">Reference proteome</keyword>
<dbReference type="AlphaFoldDB" id="A0A5C3NCB1"/>
<evidence type="ECO:0000313" key="4">
    <source>
        <dbReference type="Proteomes" id="UP000305948"/>
    </source>
</evidence>
<organism evidence="3 4">
    <name type="scientific">Heliocybe sulcata</name>
    <dbReference type="NCBI Taxonomy" id="5364"/>
    <lineage>
        <taxon>Eukaryota</taxon>
        <taxon>Fungi</taxon>
        <taxon>Dikarya</taxon>
        <taxon>Basidiomycota</taxon>
        <taxon>Agaricomycotina</taxon>
        <taxon>Agaricomycetes</taxon>
        <taxon>Gloeophyllales</taxon>
        <taxon>Gloeophyllaceae</taxon>
        <taxon>Heliocybe</taxon>
    </lineage>
</organism>
<keyword evidence="1" id="KW-0175">Coiled coil</keyword>
<protein>
    <submittedName>
        <fullName evidence="3">Uncharacterized protein</fullName>
    </submittedName>
</protein>
<accession>A0A5C3NCB1</accession>
<proteinExistence type="predicted"/>
<feature type="coiled-coil region" evidence="1">
    <location>
        <begin position="101"/>
        <end position="142"/>
    </location>
</feature>
<reference evidence="3 4" key="1">
    <citation type="journal article" date="2019" name="Nat. Ecol. Evol.">
        <title>Megaphylogeny resolves global patterns of mushroom evolution.</title>
        <authorList>
            <person name="Varga T."/>
            <person name="Krizsan K."/>
            <person name="Foldi C."/>
            <person name="Dima B."/>
            <person name="Sanchez-Garcia M."/>
            <person name="Sanchez-Ramirez S."/>
            <person name="Szollosi G.J."/>
            <person name="Szarkandi J.G."/>
            <person name="Papp V."/>
            <person name="Albert L."/>
            <person name="Andreopoulos W."/>
            <person name="Angelini C."/>
            <person name="Antonin V."/>
            <person name="Barry K.W."/>
            <person name="Bougher N.L."/>
            <person name="Buchanan P."/>
            <person name="Buyck B."/>
            <person name="Bense V."/>
            <person name="Catcheside P."/>
            <person name="Chovatia M."/>
            <person name="Cooper J."/>
            <person name="Damon W."/>
            <person name="Desjardin D."/>
            <person name="Finy P."/>
            <person name="Geml J."/>
            <person name="Haridas S."/>
            <person name="Hughes K."/>
            <person name="Justo A."/>
            <person name="Karasinski D."/>
            <person name="Kautmanova I."/>
            <person name="Kiss B."/>
            <person name="Kocsube S."/>
            <person name="Kotiranta H."/>
            <person name="LaButti K.M."/>
            <person name="Lechner B.E."/>
            <person name="Liimatainen K."/>
            <person name="Lipzen A."/>
            <person name="Lukacs Z."/>
            <person name="Mihaltcheva S."/>
            <person name="Morgado L.N."/>
            <person name="Niskanen T."/>
            <person name="Noordeloos M.E."/>
            <person name="Ohm R.A."/>
            <person name="Ortiz-Santana B."/>
            <person name="Ovrebo C."/>
            <person name="Racz N."/>
            <person name="Riley R."/>
            <person name="Savchenko A."/>
            <person name="Shiryaev A."/>
            <person name="Soop K."/>
            <person name="Spirin V."/>
            <person name="Szebenyi C."/>
            <person name="Tomsovsky M."/>
            <person name="Tulloss R.E."/>
            <person name="Uehling J."/>
            <person name="Grigoriev I.V."/>
            <person name="Vagvolgyi C."/>
            <person name="Papp T."/>
            <person name="Martin F.M."/>
            <person name="Miettinen O."/>
            <person name="Hibbett D.S."/>
            <person name="Nagy L.G."/>
        </authorList>
    </citation>
    <scope>NUCLEOTIDE SEQUENCE [LARGE SCALE GENOMIC DNA]</scope>
    <source>
        <strain evidence="3 4">OMC1185</strain>
    </source>
</reference>
<evidence type="ECO:0000313" key="3">
    <source>
        <dbReference type="EMBL" id="TFK54940.1"/>
    </source>
</evidence>
<gene>
    <name evidence="3" type="ORF">OE88DRAFT_980018</name>
</gene>
<evidence type="ECO:0000256" key="2">
    <source>
        <dbReference type="SAM" id="MobiDB-lite"/>
    </source>
</evidence>
<dbReference type="EMBL" id="ML213505">
    <property type="protein sequence ID" value="TFK54940.1"/>
    <property type="molecule type" value="Genomic_DNA"/>
</dbReference>
<dbReference type="OrthoDB" id="3254913at2759"/>
<evidence type="ECO:0000256" key="1">
    <source>
        <dbReference type="SAM" id="Coils"/>
    </source>
</evidence>
<feature type="compositionally biased region" description="Polar residues" evidence="2">
    <location>
        <begin position="1"/>
        <end position="35"/>
    </location>
</feature>